<evidence type="ECO:0000256" key="4">
    <source>
        <dbReference type="ARBA" id="ARBA00023136"/>
    </source>
</evidence>
<dbReference type="PANTHER" id="PTHR43471:SF3">
    <property type="entry name" value="ABC TRANSPORTER PERMEASE PROTEIN NATB"/>
    <property type="match status" value="1"/>
</dbReference>
<evidence type="ECO:0000313" key="8">
    <source>
        <dbReference type="EMBL" id="UXH31663.1"/>
    </source>
</evidence>
<dbReference type="AlphaFoldDB" id="A0A9E7RUQ0"/>
<organism evidence="8">
    <name type="scientific">Methanothermobacter wolfeii</name>
    <name type="common">Methanobacterium wolfei</name>
    <dbReference type="NCBI Taxonomy" id="145261"/>
    <lineage>
        <taxon>Archaea</taxon>
        <taxon>Methanobacteriati</taxon>
        <taxon>Methanobacteriota</taxon>
        <taxon>Methanomada group</taxon>
        <taxon>Methanobacteria</taxon>
        <taxon>Methanobacteriales</taxon>
        <taxon>Methanobacteriaceae</taxon>
        <taxon>Methanothermobacter</taxon>
    </lineage>
</organism>
<evidence type="ECO:0000256" key="3">
    <source>
        <dbReference type="ARBA" id="ARBA00022989"/>
    </source>
</evidence>
<sequence length="365" mass="39867">MKILTVTKWELRNTLQSRKFVFIFIFQIAVLMLTIFMFSGFMDMMDEGGAAFTPSLRGFAEINVHDPSGIIKGQLNPDILEIREFKGFPASGSVLLVDRFRGVPLNATLYLDYSDPRRSVISDEVKLAVERASSRIVEDLMGETPRPEVMEEAVGESVSMQLVNRVMVAVLLFLPIFLFGNLVIDGIVGEKERKTGEVLIAMPVRHSDIILGKCLSVIIIMSLQIGVWTLILTAAGFRISNIPAAYITVVLSAVPVVGLTSLISVYSKNYREAGIGITLAYIVVAAYLMVPTLAYIAGSQGTLSPMTLTVKLIAGSPVGPGDILPPLASTLALSLLFYGLSVRLFRRDDIVFGPRPGIIELLVKK</sequence>
<dbReference type="EMBL" id="JAXUHJ010000003">
    <property type="protein sequence ID" value="MEJ8541984.1"/>
    <property type="molecule type" value="Genomic_DNA"/>
</dbReference>
<dbReference type="Proteomes" id="UP001369247">
    <property type="component" value="Unassembled WGS sequence"/>
</dbReference>
<evidence type="ECO:0000256" key="5">
    <source>
        <dbReference type="SAM" id="Phobius"/>
    </source>
</evidence>
<gene>
    <name evidence="8" type="ORF">N5910_09055</name>
    <name evidence="7" type="ORF">U2150_00510</name>
</gene>
<feature type="transmembrane region" description="Helical" evidence="5">
    <location>
        <begin position="323"/>
        <end position="345"/>
    </location>
</feature>
<dbReference type="GO" id="GO:0140359">
    <property type="term" value="F:ABC-type transporter activity"/>
    <property type="evidence" value="ECO:0007669"/>
    <property type="project" value="InterPro"/>
</dbReference>
<dbReference type="Proteomes" id="UP001065373">
    <property type="component" value="Chromosome"/>
</dbReference>
<feature type="transmembrane region" description="Helical" evidence="5">
    <location>
        <begin position="278"/>
        <end position="298"/>
    </location>
</feature>
<evidence type="ECO:0000259" key="6">
    <source>
        <dbReference type="Pfam" id="PF12698"/>
    </source>
</evidence>
<evidence type="ECO:0000313" key="7">
    <source>
        <dbReference type="EMBL" id="MEJ8541984.1"/>
    </source>
</evidence>
<dbReference type="EMBL" id="CP104550">
    <property type="protein sequence ID" value="UXH31663.1"/>
    <property type="molecule type" value="Genomic_DNA"/>
</dbReference>
<keyword evidence="9" id="KW-1185">Reference proteome</keyword>
<feature type="domain" description="ABC-2 type transporter transmembrane" evidence="6">
    <location>
        <begin position="157"/>
        <end position="341"/>
    </location>
</feature>
<dbReference type="GO" id="GO:0016020">
    <property type="term" value="C:membrane"/>
    <property type="evidence" value="ECO:0007669"/>
    <property type="project" value="UniProtKB-SubCell"/>
</dbReference>
<evidence type="ECO:0000256" key="1">
    <source>
        <dbReference type="ARBA" id="ARBA00004141"/>
    </source>
</evidence>
<evidence type="ECO:0000256" key="2">
    <source>
        <dbReference type="ARBA" id="ARBA00022692"/>
    </source>
</evidence>
<name>A0A9E7RUQ0_METWO</name>
<dbReference type="KEGG" id="mwo:MWSIV6_1752"/>
<evidence type="ECO:0000313" key="9">
    <source>
        <dbReference type="Proteomes" id="UP001369247"/>
    </source>
</evidence>
<comment type="subcellular location">
    <subcellularLocation>
        <location evidence="1">Membrane</location>
        <topology evidence="1">Multi-pass membrane protein</topology>
    </subcellularLocation>
</comment>
<dbReference type="PANTHER" id="PTHR43471">
    <property type="entry name" value="ABC TRANSPORTER PERMEASE"/>
    <property type="match status" value="1"/>
</dbReference>
<feature type="transmembrane region" description="Helical" evidence="5">
    <location>
        <begin position="20"/>
        <end position="42"/>
    </location>
</feature>
<dbReference type="Pfam" id="PF12698">
    <property type="entry name" value="ABC2_membrane_3"/>
    <property type="match status" value="1"/>
</dbReference>
<reference evidence="7 9" key="2">
    <citation type="submission" date="2023-12" db="EMBL/GenBank/DDBJ databases">
        <title>Phenotypic and Genomic Characterization of Methanothermobacter wolfeii Strain BSEL, a CO2-Capturing Archaeon with Minimal Nutrient Requirements.</title>
        <authorList>
            <person name="Ale Enriquez F."/>
            <person name="Ahring B.K."/>
        </authorList>
    </citation>
    <scope>NUCLEOTIDE SEQUENCE [LARGE SCALE GENOMIC DNA]</scope>
    <source>
        <strain evidence="7 9">BSEL-1</strain>
    </source>
</reference>
<keyword evidence="2 5" id="KW-0812">Transmembrane</keyword>
<proteinExistence type="predicted"/>
<dbReference type="GeneID" id="58979411"/>
<protein>
    <submittedName>
        <fullName evidence="8">ABC transporter permease subunit</fullName>
    </submittedName>
</protein>
<keyword evidence="3 5" id="KW-1133">Transmembrane helix</keyword>
<feature type="transmembrane region" description="Helical" evidence="5">
    <location>
        <begin position="166"/>
        <end position="188"/>
    </location>
</feature>
<accession>A0A9E7RUQ0</accession>
<dbReference type="GeneID" id="75107397"/>
<keyword evidence="4 5" id="KW-0472">Membrane</keyword>
<dbReference type="InterPro" id="IPR013525">
    <property type="entry name" value="ABC2_TM"/>
</dbReference>
<dbReference type="RefSeq" id="WP_074359594.1">
    <property type="nucleotide sequence ID" value="NZ_CP104550.1"/>
</dbReference>
<reference evidence="8" key="1">
    <citation type="submission" date="2022-09" db="EMBL/GenBank/DDBJ databases">
        <title>Characterization of three MwoI isoschizomers from sequenced genome and metagenomes.</title>
        <authorList>
            <person name="Fomenkov A."/>
            <person name="Xu S.Y."/>
            <person name="Roberts R.J."/>
        </authorList>
    </citation>
    <scope>NUCLEOTIDE SEQUENCE</scope>
    <source>
        <strain evidence="8">DSM 2970</strain>
    </source>
</reference>
<feature type="transmembrane region" description="Helical" evidence="5">
    <location>
        <begin position="209"/>
        <end position="232"/>
    </location>
</feature>
<feature type="transmembrane region" description="Helical" evidence="5">
    <location>
        <begin position="244"/>
        <end position="266"/>
    </location>
</feature>